<name>A0A0G0N044_9BACT</name>
<comment type="subcellular location">
    <subcellularLocation>
        <location evidence="5">Cytoplasm</location>
    </subcellularLocation>
</comment>
<dbReference type="Proteomes" id="UP000034406">
    <property type="component" value="Unassembled WGS sequence"/>
</dbReference>
<dbReference type="PANTHER" id="PTHR30307">
    <property type="entry name" value="S-ADENOSYLMETHIONINE:TRNA RIBOSYLTRANSFERASE-ISOMERASE"/>
    <property type="match status" value="1"/>
</dbReference>
<evidence type="ECO:0000256" key="5">
    <source>
        <dbReference type="HAMAP-Rule" id="MF_00113"/>
    </source>
</evidence>
<evidence type="ECO:0000313" key="6">
    <source>
        <dbReference type="EMBL" id="KKQ70486.1"/>
    </source>
</evidence>
<dbReference type="GO" id="GO:0008616">
    <property type="term" value="P:tRNA queuosine(34) biosynthetic process"/>
    <property type="evidence" value="ECO:0007669"/>
    <property type="project" value="UniProtKB-UniRule"/>
</dbReference>
<dbReference type="InterPro" id="IPR042118">
    <property type="entry name" value="QueA_dom1"/>
</dbReference>
<proteinExistence type="inferred from homology"/>
<reference evidence="6 7" key="1">
    <citation type="journal article" date="2015" name="Nature">
        <title>rRNA introns, odd ribosomes, and small enigmatic genomes across a large radiation of phyla.</title>
        <authorList>
            <person name="Brown C.T."/>
            <person name="Hug L.A."/>
            <person name="Thomas B.C."/>
            <person name="Sharon I."/>
            <person name="Castelle C.J."/>
            <person name="Singh A."/>
            <person name="Wilkins M.J."/>
            <person name="Williams K.H."/>
            <person name="Banfield J.F."/>
        </authorList>
    </citation>
    <scope>NUCLEOTIDE SEQUENCE [LARGE SCALE GENOMIC DNA]</scope>
</reference>
<dbReference type="NCBIfam" id="TIGR00113">
    <property type="entry name" value="queA"/>
    <property type="match status" value="1"/>
</dbReference>
<dbReference type="EC" id="2.4.99.17" evidence="5"/>
<dbReference type="Pfam" id="PF02547">
    <property type="entry name" value="Queuosine_synth"/>
    <property type="match status" value="1"/>
</dbReference>
<evidence type="ECO:0000256" key="2">
    <source>
        <dbReference type="ARBA" id="ARBA00022679"/>
    </source>
</evidence>
<keyword evidence="1 5" id="KW-0963">Cytoplasm</keyword>
<accession>A0A0G0N044</accession>
<comment type="catalytic activity">
    <reaction evidence="5">
        <text>7-aminomethyl-7-carbaguanosine(34) in tRNA + S-adenosyl-L-methionine = epoxyqueuosine(34) in tRNA + adenine + L-methionine + 2 H(+)</text>
        <dbReference type="Rhea" id="RHEA:32155"/>
        <dbReference type="Rhea" id="RHEA-COMP:10342"/>
        <dbReference type="Rhea" id="RHEA-COMP:18582"/>
        <dbReference type="ChEBI" id="CHEBI:15378"/>
        <dbReference type="ChEBI" id="CHEBI:16708"/>
        <dbReference type="ChEBI" id="CHEBI:57844"/>
        <dbReference type="ChEBI" id="CHEBI:59789"/>
        <dbReference type="ChEBI" id="CHEBI:82833"/>
        <dbReference type="ChEBI" id="CHEBI:194443"/>
        <dbReference type="EC" id="2.4.99.17"/>
    </reaction>
</comment>
<dbReference type="STRING" id="1618490.US90_C0006G0039"/>
<dbReference type="Gene3D" id="2.40.10.240">
    <property type="entry name" value="QueA-like"/>
    <property type="match status" value="1"/>
</dbReference>
<dbReference type="PANTHER" id="PTHR30307:SF0">
    <property type="entry name" value="S-ADENOSYLMETHIONINE:TRNA RIBOSYLTRANSFERASE-ISOMERASE"/>
    <property type="match status" value="1"/>
</dbReference>
<protein>
    <recommendedName>
        <fullName evidence="5">S-adenosylmethionine:tRNA ribosyltransferase-isomerase</fullName>
        <ecNumber evidence="5">2.4.99.17</ecNumber>
    </recommendedName>
    <alternativeName>
        <fullName evidence="5">Queuosine biosynthesis protein QueA</fullName>
    </alternativeName>
</protein>
<keyword evidence="2 5" id="KW-0808">Transferase</keyword>
<comment type="similarity">
    <text evidence="5">Belongs to the QueA family.</text>
</comment>
<dbReference type="EMBL" id="LBUT01000006">
    <property type="protein sequence ID" value="KKQ70486.1"/>
    <property type="molecule type" value="Genomic_DNA"/>
</dbReference>
<evidence type="ECO:0000256" key="3">
    <source>
        <dbReference type="ARBA" id="ARBA00022691"/>
    </source>
</evidence>
<dbReference type="GO" id="GO:0005737">
    <property type="term" value="C:cytoplasm"/>
    <property type="evidence" value="ECO:0007669"/>
    <property type="project" value="UniProtKB-SubCell"/>
</dbReference>
<comment type="pathway">
    <text evidence="5">tRNA modification; tRNA-queuosine biosynthesis.</text>
</comment>
<gene>
    <name evidence="5" type="primary">queA</name>
    <name evidence="6" type="ORF">US90_C0006G0039</name>
</gene>
<keyword evidence="3 5" id="KW-0949">S-adenosyl-L-methionine</keyword>
<dbReference type="InterPro" id="IPR036100">
    <property type="entry name" value="QueA_sf"/>
</dbReference>
<dbReference type="PATRIC" id="fig|1618490.4.peg.303"/>
<comment type="function">
    <text evidence="5">Transfers and isomerizes the ribose moiety from AdoMet to the 7-aminomethyl group of 7-deazaguanine (preQ1-tRNA) to give epoxyqueuosine (oQ-tRNA).</text>
</comment>
<evidence type="ECO:0000256" key="1">
    <source>
        <dbReference type="ARBA" id="ARBA00022490"/>
    </source>
</evidence>
<dbReference type="SUPFAM" id="SSF111337">
    <property type="entry name" value="QueA-like"/>
    <property type="match status" value="1"/>
</dbReference>
<comment type="caution">
    <text evidence="6">The sequence shown here is derived from an EMBL/GenBank/DDBJ whole genome shotgun (WGS) entry which is preliminary data.</text>
</comment>
<dbReference type="InterPro" id="IPR003699">
    <property type="entry name" value="QueA"/>
</dbReference>
<dbReference type="InterPro" id="IPR042119">
    <property type="entry name" value="QueA_dom2"/>
</dbReference>
<dbReference type="GO" id="GO:0051075">
    <property type="term" value="F:S-adenosylmethionine:tRNA ribosyltransferase-isomerase activity"/>
    <property type="evidence" value="ECO:0007669"/>
    <property type="project" value="UniProtKB-EC"/>
</dbReference>
<dbReference type="AlphaFoldDB" id="A0A0G0N044"/>
<dbReference type="UniPathway" id="UPA00392"/>
<organism evidence="6 7">
    <name type="scientific">Candidatus Shapirobacteria bacterium GW2011_GWE2_38_30</name>
    <dbReference type="NCBI Taxonomy" id="1618490"/>
    <lineage>
        <taxon>Bacteria</taxon>
        <taxon>Candidatus Shapironibacteriota</taxon>
    </lineage>
</organism>
<dbReference type="NCBIfam" id="NF001140">
    <property type="entry name" value="PRK00147.1"/>
    <property type="match status" value="1"/>
</dbReference>
<evidence type="ECO:0000313" key="7">
    <source>
        <dbReference type="Proteomes" id="UP000034406"/>
    </source>
</evidence>
<keyword evidence="4 5" id="KW-0671">Queuosine biosynthesis</keyword>
<evidence type="ECO:0000256" key="4">
    <source>
        <dbReference type="ARBA" id="ARBA00022785"/>
    </source>
</evidence>
<dbReference type="HAMAP" id="MF_00113">
    <property type="entry name" value="QueA"/>
    <property type="match status" value="1"/>
</dbReference>
<keyword evidence="6" id="KW-0413">Isomerase</keyword>
<sequence length="350" mass="39703">MLNPTDFDYHLPKNQIANQPLNNRDQSRLLFVDRSSQKLSDHHFFEIENYLGKNDVLVLNQTKVFPARIFGQKSTGGHFEILLAHQISQDTLEALSRPRLKSGLLLNFSSLLSAQIIDSNPDTGLITLKFNQFGTEFYQSLNQLGHTPIPPYIKNSQSEKILRQNYQTIYAKNTGSSAAPTAGLHFTKELLKKLSDRGVQIEYVTLHVGLGTFQPLRLENLKSKTLHTESYFIDPDTINRLNNAKKSGKKITAVGTTTTRCLESFAINPTATSTQLFIYPPYKFKFVDSLITNFHLPQSSLLMLVYAFCSHPNTPQKFSIFSDSLIGQAYLYAVQNDYRFFSFGDAMWII</sequence>
<comment type="subunit">
    <text evidence="5">Monomer.</text>
</comment>
<dbReference type="Gene3D" id="3.40.1780.10">
    <property type="entry name" value="QueA-like"/>
    <property type="match status" value="1"/>
</dbReference>